<dbReference type="EMBL" id="QCYY01003742">
    <property type="protein sequence ID" value="ROT62277.1"/>
    <property type="molecule type" value="Genomic_DNA"/>
</dbReference>
<dbReference type="OrthoDB" id="6345791at2759"/>
<dbReference type="PANTHER" id="PTHR24252:SF7">
    <property type="entry name" value="HYALIN"/>
    <property type="match status" value="1"/>
</dbReference>
<dbReference type="FunFam" id="2.40.10.10:FF:000068">
    <property type="entry name" value="transmembrane protease serine 2"/>
    <property type="match status" value="1"/>
</dbReference>
<dbReference type="AlphaFoldDB" id="A0A423SDJ5"/>
<evidence type="ECO:0000259" key="3">
    <source>
        <dbReference type="PROSITE" id="PS50240"/>
    </source>
</evidence>
<feature type="signal peptide" evidence="2">
    <location>
        <begin position="1"/>
        <end position="19"/>
    </location>
</feature>
<dbReference type="GO" id="GO:0006508">
    <property type="term" value="P:proteolysis"/>
    <property type="evidence" value="ECO:0007669"/>
    <property type="project" value="InterPro"/>
</dbReference>
<protein>
    <submittedName>
        <fullName evidence="4">Ovochymase-2 protein</fullName>
    </submittedName>
</protein>
<dbReference type="PROSITE" id="PS50240">
    <property type="entry name" value="TRYPSIN_DOM"/>
    <property type="match status" value="1"/>
</dbReference>
<evidence type="ECO:0000256" key="2">
    <source>
        <dbReference type="SAM" id="SignalP"/>
    </source>
</evidence>
<evidence type="ECO:0000256" key="1">
    <source>
        <dbReference type="ARBA" id="ARBA00023157"/>
    </source>
</evidence>
<feature type="non-terminal residue" evidence="4">
    <location>
        <position position="159"/>
    </location>
</feature>
<dbReference type="InterPro" id="IPR009003">
    <property type="entry name" value="Peptidase_S1_PA"/>
</dbReference>
<evidence type="ECO:0000313" key="4">
    <source>
        <dbReference type="EMBL" id="ROT62277.1"/>
    </source>
</evidence>
<dbReference type="Pfam" id="PF00089">
    <property type="entry name" value="Trypsin"/>
    <property type="match status" value="1"/>
</dbReference>
<keyword evidence="5" id="KW-1185">Reference proteome</keyword>
<keyword evidence="2" id="KW-0732">Signal</keyword>
<dbReference type="InterPro" id="IPR043504">
    <property type="entry name" value="Peptidase_S1_PA_chymotrypsin"/>
</dbReference>
<accession>A0A423SDJ5</accession>
<dbReference type="PANTHER" id="PTHR24252">
    <property type="entry name" value="ACROSIN-RELATED"/>
    <property type="match status" value="1"/>
</dbReference>
<comment type="caution">
    <text evidence="4">The sequence shown here is derived from an EMBL/GenBank/DDBJ whole genome shotgun (WGS) entry which is preliminary data.</text>
</comment>
<sequence>MRTLGECLVLALVLSGAWGGVQRESRIVGGPRSDWGQFPMMVAVLTRPLIGTSKLLCGGTVLNDNHVLTSASCVMDHTALGLKVMAAGLDLLGSAGYEEYKNIQHVFIHEAYDPVTKTNDIAVLRTGQNFVFVEGLIDPTVLPEGRPGACERCLRLRRR</sequence>
<proteinExistence type="predicted"/>
<dbReference type="SUPFAM" id="SSF50494">
    <property type="entry name" value="Trypsin-like serine proteases"/>
    <property type="match status" value="1"/>
</dbReference>
<dbReference type="GO" id="GO:0004252">
    <property type="term" value="F:serine-type endopeptidase activity"/>
    <property type="evidence" value="ECO:0007669"/>
    <property type="project" value="InterPro"/>
</dbReference>
<name>A0A423SDJ5_PENVA</name>
<dbReference type="Proteomes" id="UP000283509">
    <property type="component" value="Unassembled WGS sequence"/>
</dbReference>
<reference evidence="4 5" key="1">
    <citation type="submission" date="2018-04" db="EMBL/GenBank/DDBJ databases">
        <authorList>
            <person name="Zhang X."/>
            <person name="Yuan J."/>
            <person name="Li F."/>
            <person name="Xiang J."/>
        </authorList>
    </citation>
    <scope>NUCLEOTIDE SEQUENCE [LARGE SCALE GENOMIC DNA]</scope>
    <source>
        <tissue evidence="4">Muscle</tissue>
    </source>
</reference>
<feature type="domain" description="Peptidase S1" evidence="3">
    <location>
        <begin position="27"/>
        <end position="159"/>
    </location>
</feature>
<reference evidence="4 5" key="2">
    <citation type="submission" date="2019-01" db="EMBL/GenBank/DDBJ databases">
        <title>The decoding of complex shrimp genome reveals the adaptation for benthos swimmer, frequently molting mechanism and breeding impact on genome.</title>
        <authorList>
            <person name="Sun Y."/>
            <person name="Gao Y."/>
            <person name="Yu Y."/>
        </authorList>
    </citation>
    <scope>NUCLEOTIDE SEQUENCE [LARGE SCALE GENOMIC DNA]</scope>
    <source>
        <tissue evidence="4">Muscle</tissue>
    </source>
</reference>
<gene>
    <name evidence="4" type="ORF">C7M84_019889</name>
</gene>
<feature type="chain" id="PRO_5019509275" evidence="2">
    <location>
        <begin position="20"/>
        <end position="159"/>
    </location>
</feature>
<evidence type="ECO:0000313" key="5">
    <source>
        <dbReference type="Proteomes" id="UP000283509"/>
    </source>
</evidence>
<dbReference type="InterPro" id="IPR001254">
    <property type="entry name" value="Trypsin_dom"/>
</dbReference>
<keyword evidence="1" id="KW-1015">Disulfide bond</keyword>
<organism evidence="4 5">
    <name type="scientific">Penaeus vannamei</name>
    <name type="common">Whiteleg shrimp</name>
    <name type="synonym">Litopenaeus vannamei</name>
    <dbReference type="NCBI Taxonomy" id="6689"/>
    <lineage>
        <taxon>Eukaryota</taxon>
        <taxon>Metazoa</taxon>
        <taxon>Ecdysozoa</taxon>
        <taxon>Arthropoda</taxon>
        <taxon>Crustacea</taxon>
        <taxon>Multicrustacea</taxon>
        <taxon>Malacostraca</taxon>
        <taxon>Eumalacostraca</taxon>
        <taxon>Eucarida</taxon>
        <taxon>Decapoda</taxon>
        <taxon>Dendrobranchiata</taxon>
        <taxon>Penaeoidea</taxon>
        <taxon>Penaeidae</taxon>
        <taxon>Penaeus</taxon>
    </lineage>
</organism>
<dbReference type="Gene3D" id="2.40.10.10">
    <property type="entry name" value="Trypsin-like serine proteases"/>
    <property type="match status" value="1"/>
</dbReference>